<evidence type="ECO:0000313" key="6">
    <source>
        <dbReference type="Proteomes" id="UP000465241"/>
    </source>
</evidence>
<dbReference type="GO" id="GO:0003677">
    <property type="term" value="F:DNA binding"/>
    <property type="evidence" value="ECO:0007669"/>
    <property type="project" value="UniProtKB-KW"/>
</dbReference>
<dbReference type="InterPro" id="IPR000524">
    <property type="entry name" value="Tscrpt_reg_HTH_GntR"/>
</dbReference>
<evidence type="ECO:0000256" key="2">
    <source>
        <dbReference type="ARBA" id="ARBA00023125"/>
    </source>
</evidence>
<dbReference type="EMBL" id="BLKT01000003">
    <property type="protein sequence ID" value="GFG60199.1"/>
    <property type="molecule type" value="Genomic_DNA"/>
</dbReference>
<gene>
    <name evidence="5" type="ORF">MMUR_43350</name>
</gene>
<proteinExistence type="predicted"/>
<dbReference type="InterPro" id="IPR008920">
    <property type="entry name" value="TF_FadR/GntR_C"/>
</dbReference>
<dbReference type="PANTHER" id="PTHR43537:SF20">
    <property type="entry name" value="HTH-TYPE TRANSCRIPTIONAL REPRESSOR GLAR"/>
    <property type="match status" value="1"/>
</dbReference>
<dbReference type="SMART" id="SM00345">
    <property type="entry name" value="HTH_GNTR"/>
    <property type="match status" value="1"/>
</dbReference>
<dbReference type="SUPFAM" id="SSF46785">
    <property type="entry name" value="Winged helix' DNA-binding domain"/>
    <property type="match status" value="1"/>
</dbReference>
<dbReference type="AlphaFoldDB" id="A0A7I9WRL1"/>
<dbReference type="RefSeq" id="WP_193490439.1">
    <property type="nucleotide sequence ID" value="NZ_BAAAMC010000034.1"/>
</dbReference>
<dbReference type="InterPro" id="IPR036388">
    <property type="entry name" value="WH-like_DNA-bd_sf"/>
</dbReference>
<dbReference type="PROSITE" id="PS50949">
    <property type="entry name" value="HTH_GNTR"/>
    <property type="match status" value="1"/>
</dbReference>
<sequence length="227" mass="25633">MKATKARDERTTVRASKTGVFDELRSDILAGRLEPGSKLPFAALVTRFECSIGTIREALQRLAEQGLVISEWQQGFRVTDISAEDLADLTDARCDIEVLALRYAIRSADVEWEARAVSAHHILDRTPMYDEADPARFSDQWVEAHAEFHDALLMGCPNRRIRTVALSLRESAELYRRWSAPLHDRERDIAAEHRAIIEAVVARDVDLASGLLCTHIRRTTDKLLADQ</sequence>
<organism evidence="5 6">
    <name type="scientific">Mycolicibacterium murale</name>
    <dbReference type="NCBI Taxonomy" id="182220"/>
    <lineage>
        <taxon>Bacteria</taxon>
        <taxon>Bacillati</taxon>
        <taxon>Actinomycetota</taxon>
        <taxon>Actinomycetes</taxon>
        <taxon>Mycobacteriales</taxon>
        <taxon>Mycobacteriaceae</taxon>
        <taxon>Mycolicibacterium</taxon>
    </lineage>
</organism>
<accession>A0A7I9WRL1</accession>
<dbReference type="InterPro" id="IPR011711">
    <property type="entry name" value="GntR_C"/>
</dbReference>
<keyword evidence="2" id="KW-0238">DNA-binding</keyword>
<feature type="domain" description="HTH gntR-type" evidence="4">
    <location>
        <begin position="14"/>
        <end position="81"/>
    </location>
</feature>
<dbReference type="Pfam" id="PF07729">
    <property type="entry name" value="FCD"/>
    <property type="match status" value="1"/>
</dbReference>
<dbReference type="InterPro" id="IPR036390">
    <property type="entry name" value="WH_DNA-bd_sf"/>
</dbReference>
<keyword evidence="1" id="KW-0805">Transcription regulation</keyword>
<dbReference type="Pfam" id="PF00392">
    <property type="entry name" value="GntR"/>
    <property type="match status" value="1"/>
</dbReference>
<evidence type="ECO:0000256" key="1">
    <source>
        <dbReference type="ARBA" id="ARBA00023015"/>
    </source>
</evidence>
<keyword evidence="6" id="KW-1185">Reference proteome</keyword>
<dbReference type="Gene3D" id="1.20.120.530">
    <property type="entry name" value="GntR ligand-binding domain-like"/>
    <property type="match status" value="1"/>
</dbReference>
<dbReference type="Proteomes" id="UP000465241">
    <property type="component" value="Unassembled WGS sequence"/>
</dbReference>
<comment type="caution">
    <text evidence="5">The sequence shown here is derived from an EMBL/GenBank/DDBJ whole genome shotgun (WGS) entry which is preliminary data.</text>
</comment>
<protein>
    <submittedName>
        <fullName evidence="5">GntR family transcriptional regulator</fullName>
    </submittedName>
</protein>
<name>A0A7I9WRL1_9MYCO</name>
<keyword evidence="3" id="KW-0804">Transcription</keyword>
<dbReference type="Gene3D" id="1.10.10.10">
    <property type="entry name" value="Winged helix-like DNA-binding domain superfamily/Winged helix DNA-binding domain"/>
    <property type="match status" value="1"/>
</dbReference>
<dbReference type="GO" id="GO:0003700">
    <property type="term" value="F:DNA-binding transcription factor activity"/>
    <property type="evidence" value="ECO:0007669"/>
    <property type="project" value="InterPro"/>
</dbReference>
<reference evidence="5 6" key="1">
    <citation type="journal article" date="2019" name="Emerg. Microbes Infect.">
        <title>Comprehensive subspecies identification of 175 nontuberculous mycobacteria species based on 7547 genomic profiles.</title>
        <authorList>
            <person name="Matsumoto Y."/>
            <person name="Kinjo T."/>
            <person name="Motooka D."/>
            <person name="Nabeya D."/>
            <person name="Jung N."/>
            <person name="Uechi K."/>
            <person name="Horii T."/>
            <person name="Iida T."/>
            <person name="Fujita J."/>
            <person name="Nakamura S."/>
        </authorList>
    </citation>
    <scope>NUCLEOTIDE SEQUENCE [LARGE SCALE GENOMIC DNA]</scope>
    <source>
        <strain evidence="5 6">JCM 13392</strain>
    </source>
</reference>
<evidence type="ECO:0000256" key="3">
    <source>
        <dbReference type="ARBA" id="ARBA00023163"/>
    </source>
</evidence>
<evidence type="ECO:0000259" key="4">
    <source>
        <dbReference type="PROSITE" id="PS50949"/>
    </source>
</evidence>
<dbReference type="SMART" id="SM00895">
    <property type="entry name" value="FCD"/>
    <property type="match status" value="1"/>
</dbReference>
<evidence type="ECO:0000313" key="5">
    <source>
        <dbReference type="EMBL" id="GFG60199.1"/>
    </source>
</evidence>
<dbReference type="CDD" id="cd07377">
    <property type="entry name" value="WHTH_GntR"/>
    <property type="match status" value="1"/>
</dbReference>
<dbReference type="SUPFAM" id="SSF48008">
    <property type="entry name" value="GntR ligand-binding domain-like"/>
    <property type="match status" value="1"/>
</dbReference>
<dbReference type="PANTHER" id="PTHR43537">
    <property type="entry name" value="TRANSCRIPTIONAL REGULATOR, GNTR FAMILY"/>
    <property type="match status" value="1"/>
</dbReference>